<dbReference type="InterPro" id="IPR036692">
    <property type="entry name" value="Shew3726-like_sf"/>
</dbReference>
<gene>
    <name evidence="1" type="ORF">MJ923_19790</name>
</gene>
<dbReference type="AlphaFoldDB" id="A0AAJ1BMH5"/>
<accession>A0AAJ1BMH5</accession>
<dbReference type="Proteomes" id="UP001297581">
    <property type="component" value="Unassembled WGS sequence"/>
</dbReference>
<sequence length="85" mass="9471">MNQSIIFADAISIDGKKQQLMLVAHQQGMRIECILPFESLAAMSGEEVTVTNAAALLESVRFEVEELAESLIEEDAFDEWGRIEL</sequence>
<dbReference type="RefSeq" id="WP_240592561.1">
    <property type="nucleotide sequence ID" value="NZ_JAKUDL010000011.1"/>
</dbReference>
<keyword evidence="2" id="KW-1185">Reference proteome</keyword>
<proteinExistence type="predicted"/>
<reference evidence="1 2" key="1">
    <citation type="submission" date="2022-02" db="EMBL/GenBank/DDBJ databases">
        <title>The genome sequence of Shewanella sp. 3B26.</title>
        <authorList>
            <person name="Du J."/>
        </authorList>
    </citation>
    <scope>NUCLEOTIDE SEQUENCE [LARGE SCALE GENOMIC DNA]</scope>
    <source>
        <strain evidence="1 2">3B26</strain>
    </source>
</reference>
<name>A0AAJ1BMH5_9GAMM</name>
<dbReference type="InterPro" id="IPR009962">
    <property type="entry name" value="DUF1488"/>
</dbReference>
<evidence type="ECO:0000313" key="2">
    <source>
        <dbReference type="Proteomes" id="UP001297581"/>
    </source>
</evidence>
<organism evidence="1 2">
    <name type="scientific">Shewanella zhuhaiensis</name>
    <dbReference type="NCBI Taxonomy" id="2919576"/>
    <lineage>
        <taxon>Bacteria</taxon>
        <taxon>Pseudomonadati</taxon>
        <taxon>Pseudomonadota</taxon>
        <taxon>Gammaproteobacteria</taxon>
        <taxon>Alteromonadales</taxon>
        <taxon>Shewanellaceae</taxon>
        <taxon>Shewanella</taxon>
    </lineage>
</organism>
<dbReference type="SUPFAM" id="SSF160272">
    <property type="entry name" value="Shew3726-like"/>
    <property type="match status" value="1"/>
</dbReference>
<protein>
    <submittedName>
        <fullName evidence="1">DUF1488 domain-containing protein</fullName>
    </submittedName>
</protein>
<dbReference type="Pfam" id="PF07369">
    <property type="entry name" value="DUF1488"/>
    <property type="match status" value="1"/>
</dbReference>
<evidence type="ECO:0000313" key="1">
    <source>
        <dbReference type="EMBL" id="MCH4296552.1"/>
    </source>
</evidence>
<comment type="caution">
    <text evidence="1">The sequence shown here is derived from an EMBL/GenBank/DDBJ whole genome shotgun (WGS) entry which is preliminary data.</text>
</comment>
<dbReference type="EMBL" id="JAKUDL010000011">
    <property type="protein sequence ID" value="MCH4296552.1"/>
    <property type="molecule type" value="Genomic_DNA"/>
</dbReference>
<dbReference type="Gene3D" id="3.30.160.140">
    <property type="entry name" value="Shew3726-like"/>
    <property type="match status" value="1"/>
</dbReference>